<evidence type="ECO:0000313" key="5">
    <source>
        <dbReference type="EMBL" id="KAJ6772281.1"/>
    </source>
</evidence>
<keyword evidence="6" id="KW-1185">Reference proteome</keyword>
<accession>A0A9Q0WTK4</accession>
<feature type="compositionally biased region" description="Low complexity" evidence="4">
    <location>
        <begin position="1"/>
        <end position="14"/>
    </location>
</feature>
<reference evidence="5" key="2">
    <citation type="journal article" date="2023" name="Int. J. Mol. Sci.">
        <title>De Novo Assembly and Annotation of 11 Diverse Shrub Willow (Salix) Genomes Reveals Novel Gene Organization in Sex-Linked Regions.</title>
        <authorList>
            <person name="Hyden B."/>
            <person name="Feng K."/>
            <person name="Yates T.B."/>
            <person name="Jawdy S."/>
            <person name="Cereghino C."/>
            <person name="Smart L.B."/>
            <person name="Muchero W."/>
        </authorList>
    </citation>
    <scope>NUCLEOTIDE SEQUENCE</scope>
    <source>
        <tissue evidence="5">Shoot tip</tissue>
    </source>
</reference>
<dbReference type="GO" id="GO:0003729">
    <property type="term" value="F:mRNA binding"/>
    <property type="evidence" value="ECO:0007669"/>
    <property type="project" value="TreeGrafter"/>
</dbReference>
<dbReference type="Gene3D" id="1.25.40.10">
    <property type="entry name" value="Tetratricopeptide repeat domain"/>
    <property type="match status" value="4"/>
</dbReference>
<dbReference type="AlphaFoldDB" id="A0A9Q0WTK4"/>
<evidence type="ECO:0000256" key="3">
    <source>
        <dbReference type="PROSITE-ProRule" id="PRU00708"/>
    </source>
</evidence>
<name>A0A9Q0WTK4_9ROSI</name>
<dbReference type="NCBIfam" id="TIGR00756">
    <property type="entry name" value="PPR"/>
    <property type="match status" value="5"/>
</dbReference>
<evidence type="ECO:0000256" key="2">
    <source>
        <dbReference type="ARBA" id="ARBA00022737"/>
    </source>
</evidence>
<evidence type="ECO:0000256" key="4">
    <source>
        <dbReference type="SAM" id="MobiDB-lite"/>
    </source>
</evidence>
<dbReference type="InterPro" id="IPR002885">
    <property type="entry name" value="PPR_rpt"/>
</dbReference>
<feature type="repeat" description="PPR" evidence="3">
    <location>
        <begin position="249"/>
        <end position="283"/>
    </location>
</feature>
<dbReference type="Pfam" id="PF13041">
    <property type="entry name" value="PPR_2"/>
    <property type="match status" value="4"/>
</dbReference>
<dbReference type="PANTHER" id="PTHR47938:SF35">
    <property type="entry name" value="PENTATRICOPEPTIDE REPEAT-CONTAINING PROTEIN 4, MITOCHONDRIAL-RELATED"/>
    <property type="match status" value="1"/>
</dbReference>
<dbReference type="InterPro" id="IPR011990">
    <property type="entry name" value="TPR-like_helical_dom_sf"/>
</dbReference>
<keyword evidence="2" id="KW-0677">Repeat</keyword>
<reference evidence="5" key="1">
    <citation type="submission" date="2022-11" db="EMBL/GenBank/DDBJ databases">
        <authorList>
            <person name="Hyden B.L."/>
            <person name="Feng K."/>
            <person name="Yates T."/>
            <person name="Jawdy S."/>
            <person name="Smart L.B."/>
            <person name="Muchero W."/>
        </authorList>
    </citation>
    <scope>NUCLEOTIDE SEQUENCE</scope>
    <source>
        <tissue evidence="5">Shoot tip</tissue>
    </source>
</reference>
<sequence>MSLSFSSSLLSSPLTHNKNKTHQQLKQNQNPIHTHKLLLRCAFSSAATAPPSSTVPKKKHWKQGEFPGFTDDSRPRRTPIKNIKKKLDRKSKAKAWVNTVAETLTDCVLKKQWLEAIQVFEMLKEQPFYQPKEATYMKLLVLLGRCGQPQRAHQLFDEMVEEGIEPTPELYTALLAAYCRNNLIDEGFLIINQMKSLPRCQPDVYTYSILLKSCVDASRFELIETLWGMYDQMERVLSGMLESEACKPDVWTMNIILSVFGNKGQIDLMERWYEKFRNFGIEPETRTFNILIGAYGKKRMYDKMSSVMEYMRKVQFPWTTSTYNNVIEAFADAGDAKNMEYAFDQMRAESMKADTKTFCCLINGYANAGLFHKVISSVQLAAKFEIPENTSFYNAVISACAMADDLMEMERVFKRMKDKQCPPDSRTYSIMVEAYRKEDHQVEPVVISDNNRYFSPSSNAKFSLGSGCNVLLRQVLFLVSWTIKAFVNWKEDIIYYPLGLQQVLVNCFCNALQVGWTAFGSARRRHIGYVPTSTLHTGRGVCQSVKFETKNKDKHHKDVSGIVKPGRGCRDGLCEGGDEVKGGEGSWLPPSILFCSSVNEFDSERVSGRAGSAFEIRAEFPPANLLGEIVISLQ</sequence>
<comment type="caution">
    <text evidence="5">The sequence shown here is derived from an EMBL/GenBank/DDBJ whole genome shotgun (WGS) entry which is preliminary data.</text>
</comment>
<gene>
    <name evidence="5" type="ORF">OIU74_018498</name>
</gene>
<organism evidence="5 6">
    <name type="scientific">Salix koriyanagi</name>
    <dbReference type="NCBI Taxonomy" id="2511006"/>
    <lineage>
        <taxon>Eukaryota</taxon>
        <taxon>Viridiplantae</taxon>
        <taxon>Streptophyta</taxon>
        <taxon>Embryophyta</taxon>
        <taxon>Tracheophyta</taxon>
        <taxon>Spermatophyta</taxon>
        <taxon>Magnoliopsida</taxon>
        <taxon>eudicotyledons</taxon>
        <taxon>Gunneridae</taxon>
        <taxon>Pentapetalae</taxon>
        <taxon>rosids</taxon>
        <taxon>fabids</taxon>
        <taxon>Malpighiales</taxon>
        <taxon>Salicaceae</taxon>
        <taxon>Saliceae</taxon>
        <taxon>Salix</taxon>
    </lineage>
</organism>
<feature type="repeat" description="PPR" evidence="3">
    <location>
        <begin position="132"/>
        <end position="166"/>
    </location>
</feature>
<feature type="repeat" description="PPR" evidence="3">
    <location>
        <begin position="389"/>
        <end position="423"/>
    </location>
</feature>
<comment type="similarity">
    <text evidence="1">Belongs to the PPR family. P subfamily.</text>
</comment>
<dbReference type="Pfam" id="PF01535">
    <property type="entry name" value="PPR"/>
    <property type="match status" value="1"/>
</dbReference>
<feature type="repeat" description="PPR" evidence="3">
    <location>
        <begin position="319"/>
        <end position="353"/>
    </location>
</feature>
<evidence type="ECO:0000256" key="1">
    <source>
        <dbReference type="ARBA" id="ARBA00007626"/>
    </source>
</evidence>
<dbReference type="EMBL" id="JAPFFM010000002">
    <property type="protein sequence ID" value="KAJ6772281.1"/>
    <property type="molecule type" value="Genomic_DNA"/>
</dbReference>
<feature type="region of interest" description="Disordered" evidence="4">
    <location>
        <begin position="1"/>
        <end position="29"/>
    </location>
</feature>
<protein>
    <submittedName>
        <fullName evidence="5">ATPASE EXPRESSION PROTEIN 3</fullName>
    </submittedName>
</protein>
<dbReference type="PANTHER" id="PTHR47938">
    <property type="entry name" value="RESPIRATORY COMPLEX I CHAPERONE (CIA84), PUTATIVE (AFU_ORTHOLOGUE AFUA_2G06020)-RELATED"/>
    <property type="match status" value="1"/>
</dbReference>
<dbReference type="Proteomes" id="UP001151752">
    <property type="component" value="Chromosome 10"/>
</dbReference>
<proteinExistence type="inferred from homology"/>
<feature type="region of interest" description="Disordered" evidence="4">
    <location>
        <begin position="49"/>
        <end position="77"/>
    </location>
</feature>
<dbReference type="PROSITE" id="PS51375">
    <property type="entry name" value="PPR"/>
    <property type="match status" value="4"/>
</dbReference>
<evidence type="ECO:0000313" key="6">
    <source>
        <dbReference type="Proteomes" id="UP001151752"/>
    </source>
</evidence>